<proteinExistence type="predicted"/>
<feature type="transmembrane region" description="Helical" evidence="1">
    <location>
        <begin position="12"/>
        <end position="35"/>
    </location>
</feature>
<organism evidence="2 3">
    <name type="scientific">Bradyrhizobium japonicum</name>
    <dbReference type="NCBI Taxonomy" id="375"/>
    <lineage>
        <taxon>Bacteria</taxon>
        <taxon>Pseudomonadati</taxon>
        <taxon>Pseudomonadota</taxon>
        <taxon>Alphaproteobacteria</taxon>
        <taxon>Hyphomicrobiales</taxon>
        <taxon>Nitrobacteraceae</taxon>
        <taxon>Bradyrhizobium</taxon>
    </lineage>
</organism>
<keyword evidence="1" id="KW-1133">Transmembrane helix</keyword>
<dbReference type="EMBL" id="JBEPTQ010000002">
    <property type="protein sequence ID" value="MET4720555.1"/>
    <property type="molecule type" value="Genomic_DNA"/>
</dbReference>
<evidence type="ECO:0000256" key="1">
    <source>
        <dbReference type="SAM" id="Phobius"/>
    </source>
</evidence>
<reference evidence="2 3" key="1">
    <citation type="submission" date="2024-06" db="EMBL/GenBank/DDBJ databases">
        <title>Genomic Encyclopedia of Type Strains, Phase V (KMG-V): Genome sequencing to study the core and pangenomes of soil and plant-associated prokaryotes.</title>
        <authorList>
            <person name="Whitman W."/>
        </authorList>
    </citation>
    <scope>NUCLEOTIDE SEQUENCE [LARGE SCALE GENOMIC DNA]</scope>
    <source>
        <strain evidence="2 3">USDA 160</strain>
    </source>
</reference>
<evidence type="ECO:0000313" key="2">
    <source>
        <dbReference type="EMBL" id="MET4720555.1"/>
    </source>
</evidence>
<evidence type="ECO:0000313" key="3">
    <source>
        <dbReference type="Proteomes" id="UP001549291"/>
    </source>
</evidence>
<keyword evidence="3" id="KW-1185">Reference proteome</keyword>
<name>A0ABV2RVC6_BRAJP</name>
<accession>A0ABV2RVC6</accession>
<keyword evidence="1" id="KW-0812">Transmembrane</keyword>
<dbReference type="Proteomes" id="UP001549291">
    <property type="component" value="Unassembled WGS sequence"/>
</dbReference>
<keyword evidence="1" id="KW-0472">Membrane</keyword>
<sequence length="37" mass="3899">MRPTTSKEKAKIVAGAVTAVVMTAMLLVFALGLLLPR</sequence>
<comment type="caution">
    <text evidence="2">The sequence shown here is derived from an EMBL/GenBank/DDBJ whole genome shotgun (WGS) entry which is preliminary data.</text>
</comment>
<gene>
    <name evidence="2" type="ORF">ABIF63_004661</name>
</gene>
<protein>
    <submittedName>
        <fullName evidence="2">Uncharacterized protein</fullName>
    </submittedName>
</protein>